<evidence type="ECO:0000256" key="3">
    <source>
        <dbReference type="ARBA" id="ARBA00022490"/>
    </source>
</evidence>
<comment type="function">
    <text evidence="12">Cell wall formation. Adds enolpyruvyl to UDP-N-acetylglucosamine.</text>
</comment>
<evidence type="ECO:0000256" key="9">
    <source>
        <dbReference type="ARBA" id="ARBA00023316"/>
    </source>
</evidence>
<dbReference type="PANTHER" id="PTHR43783:SF1">
    <property type="entry name" value="UDP-N-ACETYLGLUCOSAMINE 1-CARBOXYVINYLTRANSFERASE"/>
    <property type="match status" value="1"/>
</dbReference>
<dbReference type="PANTHER" id="PTHR43783">
    <property type="entry name" value="UDP-N-ACETYLGLUCOSAMINE 1-CARBOXYVINYLTRANSFERASE"/>
    <property type="match status" value="1"/>
</dbReference>
<dbReference type="InterPro" id="IPR013792">
    <property type="entry name" value="RNA3'P_cycl/enolpyr_Trfase_a/b"/>
</dbReference>
<dbReference type="HAMAP" id="MF_00111">
    <property type="entry name" value="MurA"/>
    <property type="match status" value="1"/>
</dbReference>
<dbReference type="NCBIfam" id="TIGR01072">
    <property type="entry name" value="murA"/>
    <property type="match status" value="1"/>
</dbReference>
<organism evidence="14 15">
    <name type="scientific">Candidatus Adlerbacteria bacterium GW2011_GWC1_50_9</name>
    <dbReference type="NCBI Taxonomy" id="1618608"/>
    <lineage>
        <taxon>Bacteria</taxon>
        <taxon>Candidatus Adleribacteriota</taxon>
    </lineage>
</organism>
<dbReference type="UniPathway" id="UPA00219"/>
<comment type="caution">
    <text evidence="12">Lacks conserved residue(s) required for the propagation of feature annotation.</text>
</comment>
<dbReference type="Pfam" id="PF00275">
    <property type="entry name" value="EPSP_synthase"/>
    <property type="match status" value="1"/>
</dbReference>
<evidence type="ECO:0000259" key="13">
    <source>
        <dbReference type="Pfam" id="PF00275"/>
    </source>
</evidence>
<comment type="caution">
    <text evidence="14">The sequence shown here is derived from an EMBL/GenBank/DDBJ whole genome shotgun (WGS) entry which is preliminary data.</text>
</comment>
<comment type="pathway">
    <text evidence="2 12">Cell wall biogenesis; peptidoglycan biosynthesis.</text>
</comment>
<dbReference type="GO" id="GO:0019277">
    <property type="term" value="P:UDP-N-acetylgalactosamine biosynthetic process"/>
    <property type="evidence" value="ECO:0007669"/>
    <property type="project" value="InterPro"/>
</dbReference>
<proteinExistence type="inferred from homology"/>
<dbReference type="GO" id="GO:0008760">
    <property type="term" value="F:UDP-N-acetylglucosamine 1-carboxyvinyltransferase activity"/>
    <property type="evidence" value="ECO:0007669"/>
    <property type="project" value="UniProtKB-UniRule"/>
</dbReference>
<evidence type="ECO:0000313" key="14">
    <source>
        <dbReference type="EMBL" id="KKW20223.1"/>
    </source>
</evidence>
<evidence type="ECO:0000256" key="1">
    <source>
        <dbReference type="ARBA" id="ARBA00004496"/>
    </source>
</evidence>
<evidence type="ECO:0000256" key="12">
    <source>
        <dbReference type="HAMAP-Rule" id="MF_00111"/>
    </source>
</evidence>
<keyword evidence="3 12" id="KW-0963">Cytoplasm</keyword>
<name>A0A0G1WN07_9BACT</name>
<feature type="active site" description="Proton donor" evidence="12">
    <location>
        <position position="121"/>
    </location>
</feature>
<comment type="catalytic activity">
    <reaction evidence="11 12">
        <text>phosphoenolpyruvate + UDP-N-acetyl-alpha-D-glucosamine = UDP-N-acetyl-3-O-(1-carboxyvinyl)-alpha-D-glucosamine + phosphate</text>
        <dbReference type="Rhea" id="RHEA:18681"/>
        <dbReference type="ChEBI" id="CHEBI:43474"/>
        <dbReference type="ChEBI" id="CHEBI:57705"/>
        <dbReference type="ChEBI" id="CHEBI:58702"/>
        <dbReference type="ChEBI" id="CHEBI:68483"/>
        <dbReference type="EC" id="2.5.1.7"/>
    </reaction>
</comment>
<keyword evidence="7 12" id="KW-0573">Peptidoglycan synthesis</keyword>
<keyword evidence="12" id="KW-0670">Pyruvate</keyword>
<dbReference type="GO" id="GO:0071555">
    <property type="term" value="P:cell wall organization"/>
    <property type="evidence" value="ECO:0007669"/>
    <property type="project" value="UniProtKB-KW"/>
</dbReference>
<feature type="domain" description="Enolpyruvate transferase" evidence="13">
    <location>
        <begin position="12"/>
        <end position="427"/>
    </location>
</feature>
<dbReference type="Proteomes" id="UP000034201">
    <property type="component" value="Unassembled WGS sequence"/>
</dbReference>
<feature type="binding site" evidence="12">
    <location>
        <begin position="27"/>
        <end position="28"/>
    </location>
    <ligand>
        <name>phosphoenolpyruvate</name>
        <dbReference type="ChEBI" id="CHEBI:58702"/>
    </ligand>
</feature>
<keyword evidence="8 12" id="KW-0131">Cell cycle</keyword>
<reference evidence="14 15" key="1">
    <citation type="journal article" date="2015" name="Nature">
        <title>rRNA introns, odd ribosomes, and small enigmatic genomes across a large radiation of phyla.</title>
        <authorList>
            <person name="Brown C.T."/>
            <person name="Hug L.A."/>
            <person name="Thomas B.C."/>
            <person name="Sharon I."/>
            <person name="Castelle C.J."/>
            <person name="Singh A."/>
            <person name="Wilkins M.J."/>
            <person name="Williams K.H."/>
            <person name="Banfield J.F."/>
        </authorList>
    </citation>
    <scope>NUCLEOTIDE SEQUENCE [LARGE SCALE GENOMIC DNA]</scope>
</reference>
<dbReference type="GO" id="GO:0009252">
    <property type="term" value="P:peptidoglycan biosynthetic process"/>
    <property type="evidence" value="ECO:0007669"/>
    <property type="project" value="UniProtKB-UniRule"/>
</dbReference>
<accession>A0A0G1WN07</accession>
<feature type="binding site" evidence="12">
    <location>
        <position position="97"/>
    </location>
    <ligand>
        <name>UDP-N-acetyl-alpha-D-glucosamine</name>
        <dbReference type="ChEBI" id="CHEBI:57705"/>
    </ligand>
</feature>
<evidence type="ECO:0000256" key="11">
    <source>
        <dbReference type="ARBA" id="ARBA00047527"/>
    </source>
</evidence>
<dbReference type="InterPro" id="IPR036968">
    <property type="entry name" value="Enolpyruvate_Tfrase_sf"/>
</dbReference>
<evidence type="ECO:0000313" key="15">
    <source>
        <dbReference type="Proteomes" id="UP000034201"/>
    </source>
</evidence>
<dbReference type="InterPro" id="IPR001986">
    <property type="entry name" value="Enolpyruvate_Tfrase_dom"/>
</dbReference>
<evidence type="ECO:0000256" key="8">
    <source>
        <dbReference type="ARBA" id="ARBA00023306"/>
    </source>
</evidence>
<comment type="similarity">
    <text evidence="10 12">Belongs to the EPSP synthase family. MurA subfamily.</text>
</comment>
<dbReference type="GO" id="GO:0005737">
    <property type="term" value="C:cytoplasm"/>
    <property type="evidence" value="ECO:0007669"/>
    <property type="project" value="UniProtKB-SubCell"/>
</dbReference>
<dbReference type="CDD" id="cd01555">
    <property type="entry name" value="UdpNAET"/>
    <property type="match status" value="1"/>
</dbReference>
<evidence type="ECO:0000256" key="6">
    <source>
        <dbReference type="ARBA" id="ARBA00022960"/>
    </source>
</evidence>
<dbReference type="EMBL" id="LCQQ01000041">
    <property type="protein sequence ID" value="KKW20223.1"/>
    <property type="molecule type" value="Genomic_DNA"/>
</dbReference>
<evidence type="ECO:0000256" key="10">
    <source>
        <dbReference type="ARBA" id="ARBA00038367"/>
    </source>
</evidence>
<dbReference type="Gene3D" id="3.65.10.10">
    <property type="entry name" value="Enolpyruvate transferase domain"/>
    <property type="match status" value="2"/>
</dbReference>
<evidence type="ECO:0000256" key="7">
    <source>
        <dbReference type="ARBA" id="ARBA00022984"/>
    </source>
</evidence>
<dbReference type="InterPro" id="IPR005750">
    <property type="entry name" value="UDP_GlcNAc_COvinyl_MurA"/>
</dbReference>
<sequence>MMSGMGDRFFIEGGVPLAGSLAVRGSKNAASKLMVASLLTDQPSTIENVPMSVEIDITRELCEKIGSTVSAVGDYEIRIVTPKVTTSLVPELSRKNRIPILALGPLLHRAGVAEVPVLGGCPIGHRPIDFHVAALREMGVEIERREHSYYAEAQEIRGADIAFPWPSVGATESVILAAVLAKGRTRIENAAVEPEIMNLIEMLCAMGAKISVREAKRSIEVEGVLSLGGARIRVMPDRNEIVSFATAALATGGSVCIENIEDWYLKTFLSHLDAIGAGYEKEGSGMRFFKKGPFRPDSIRTEPHPGFMTDWQQPFLVVLTAAEGISIIHETVYEDRLGYTEDLRRMGAYIEVSDVCPFGSECRFFGGGHKHVARIAGPAKLKGTRMRIPDLRAGMAHVLAALAAQGESVLEEIHHLDRGYEKIDERLCAIGARIRRIKS</sequence>
<dbReference type="SUPFAM" id="SSF55205">
    <property type="entry name" value="EPT/RTPC-like"/>
    <property type="match status" value="1"/>
</dbReference>
<keyword evidence="5 12" id="KW-0808">Transferase</keyword>
<dbReference type="GO" id="GO:0051301">
    <property type="term" value="P:cell division"/>
    <property type="evidence" value="ECO:0007669"/>
    <property type="project" value="UniProtKB-KW"/>
</dbReference>
<feature type="binding site" evidence="12">
    <location>
        <position position="310"/>
    </location>
    <ligand>
        <name>UDP-N-acetyl-alpha-D-glucosamine</name>
        <dbReference type="ChEBI" id="CHEBI:57705"/>
    </ligand>
</feature>
<keyword evidence="4 12" id="KW-0132">Cell division</keyword>
<evidence type="ECO:0000256" key="4">
    <source>
        <dbReference type="ARBA" id="ARBA00022618"/>
    </source>
</evidence>
<feature type="binding site" evidence="12">
    <location>
        <position position="332"/>
    </location>
    <ligand>
        <name>UDP-N-acetyl-alpha-D-glucosamine</name>
        <dbReference type="ChEBI" id="CHEBI:57705"/>
    </ligand>
</feature>
<dbReference type="AlphaFoldDB" id="A0A0G1WN07"/>
<dbReference type="PATRIC" id="fig|1618608.3.peg.594"/>
<comment type="subcellular location">
    <subcellularLocation>
        <location evidence="1 12">Cytoplasm</location>
    </subcellularLocation>
</comment>
<dbReference type="InterPro" id="IPR050068">
    <property type="entry name" value="MurA_subfamily"/>
</dbReference>
<gene>
    <name evidence="12" type="primary">murA</name>
    <name evidence="14" type="ORF">UY61_C0041G0004</name>
</gene>
<evidence type="ECO:0000256" key="2">
    <source>
        <dbReference type="ARBA" id="ARBA00004752"/>
    </source>
</evidence>
<evidence type="ECO:0000256" key="5">
    <source>
        <dbReference type="ARBA" id="ARBA00022679"/>
    </source>
</evidence>
<dbReference type="EC" id="2.5.1.7" evidence="12"/>
<dbReference type="NCBIfam" id="NF006873">
    <property type="entry name" value="PRK09369.1"/>
    <property type="match status" value="1"/>
</dbReference>
<feature type="modified residue" description="2-(S-cysteinyl)pyruvic acid O-phosphothioketal" evidence="12">
    <location>
        <position position="121"/>
    </location>
</feature>
<keyword evidence="6 12" id="KW-0133">Cell shape</keyword>
<protein>
    <recommendedName>
        <fullName evidence="12">UDP-N-acetylglucosamine 1-carboxyvinyltransferase</fullName>
        <ecNumber evidence="12">2.5.1.7</ecNumber>
    </recommendedName>
    <alternativeName>
        <fullName evidence="12">Enoylpyruvate transferase</fullName>
    </alternativeName>
    <alternativeName>
        <fullName evidence="12">UDP-N-acetylglucosamine enolpyruvyl transferase</fullName>
        <shortName evidence="12">EPT</shortName>
    </alternativeName>
</protein>
<dbReference type="GO" id="GO:0008360">
    <property type="term" value="P:regulation of cell shape"/>
    <property type="evidence" value="ECO:0007669"/>
    <property type="project" value="UniProtKB-KW"/>
</dbReference>
<keyword evidence="9 12" id="KW-0961">Cell wall biogenesis/degradation</keyword>